<sequence length="100" mass="10488">MKAKLGVSALVLLFLGGLWLVAAPFAVGYQGRGAAYVDATVNDLWLGGAIAAVSFVSLVIYAADALRELAHRDVLIAEHRSEGRDGRPRSAAGPSRHSDS</sequence>
<dbReference type="Proteomes" id="UP000579153">
    <property type="component" value="Unassembled WGS sequence"/>
</dbReference>
<organism evidence="3 4">
    <name type="scientific">Nonomuraea jabiensis</name>
    <dbReference type="NCBI Taxonomy" id="882448"/>
    <lineage>
        <taxon>Bacteria</taxon>
        <taxon>Bacillati</taxon>
        <taxon>Actinomycetota</taxon>
        <taxon>Actinomycetes</taxon>
        <taxon>Streptosporangiales</taxon>
        <taxon>Streptosporangiaceae</taxon>
        <taxon>Nonomuraea</taxon>
    </lineage>
</organism>
<evidence type="ECO:0000313" key="3">
    <source>
        <dbReference type="EMBL" id="MBB5776171.1"/>
    </source>
</evidence>
<feature type="region of interest" description="Disordered" evidence="1">
    <location>
        <begin position="80"/>
        <end position="100"/>
    </location>
</feature>
<keyword evidence="2" id="KW-1133">Transmembrane helix</keyword>
<evidence type="ECO:0000256" key="1">
    <source>
        <dbReference type="SAM" id="MobiDB-lite"/>
    </source>
</evidence>
<gene>
    <name evidence="3" type="ORF">HD596_002927</name>
</gene>
<reference evidence="3 4" key="1">
    <citation type="submission" date="2020-08" db="EMBL/GenBank/DDBJ databases">
        <title>Sequencing the genomes of 1000 actinobacteria strains.</title>
        <authorList>
            <person name="Klenk H.-P."/>
        </authorList>
    </citation>
    <scope>NUCLEOTIDE SEQUENCE [LARGE SCALE GENOMIC DNA]</scope>
    <source>
        <strain evidence="3 4">DSM 45507</strain>
    </source>
</reference>
<name>A0A7W9LA22_9ACTN</name>
<keyword evidence="2" id="KW-0812">Transmembrane</keyword>
<evidence type="ECO:0000256" key="2">
    <source>
        <dbReference type="SAM" id="Phobius"/>
    </source>
</evidence>
<proteinExistence type="predicted"/>
<keyword evidence="4" id="KW-1185">Reference proteome</keyword>
<accession>A0A7W9LA22</accession>
<dbReference type="AlphaFoldDB" id="A0A7W9LA22"/>
<evidence type="ECO:0000313" key="4">
    <source>
        <dbReference type="Proteomes" id="UP000579153"/>
    </source>
</evidence>
<keyword evidence="2" id="KW-0472">Membrane</keyword>
<dbReference type="EMBL" id="JACHMB010000001">
    <property type="protein sequence ID" value="MBB5776171.1"/>
    <property type="molecule type" value="Genomic_DNA"/>
</dbReference>
<protein>
    <submittedName>
        <fullName evidence="3">Uncharacterized protein</fullName>
    </submittedName>
</protein>
<comment type="caution">
    <text evidence="3">The sequence shown here is derived from an EMBL/GenBank/DDBJ whole genome shotgun (WGS) entry which is preliminary data.</text>
</comment>
<feature type="transmembrane region" description="Helical" evidence="2">
    <location>
        <begin position="44"/>
        <end position="63"/>
    </location>
</feature>
<dbReference type="RefSeq" id="WP_185069735.1">
    <property type="nucleotide sequence ID" value="NZ_JACHMB010000001.1"/>
</dbReference>